<proteinExistence type="predicted"/>
<reference evidence="2" key="1">
    <citation type="submission" date="2025-08" db="UniProtKB">
        <authorList>
            <consortium name="RefSeq"/>
        </authorList>
    </citation>
    <scope>IDENTIFICATION</scope>
</reference>
<dbReference type="GeneID" id="103521936"/>
<dbReference type="PaxDb" id="121845-A0A1S3DP20"/>
<dbReference type="KEGG" id="dci:103521936"/>
<dbReference type="OMA" id="MICYPER"/>
<evidence type="ECO:0000313" key="1">
    <source>
        <dbReference type="Proteomes" id="UP000079169"/>
    </source>
</evidence>
<name>A0A1S3DP20_DIACI</name>
<evidence type="ECO:0000313" key="2">
    <source>
        <dbReference type="RefSeq" id="XP_008485262.1"/>
    </source>
</evidence>
<gene>
    <name evidence="2" type="primary">LOC103521936</name>
</gene>
<keyword evidence="1" id="KW-1185">Reference proteome</keyword>
<dbReference type="RefSeq" id="XP_008485262.1">
    <property type="nucleotide sequence ID" value="XM_008487040.1"/>
</dbReference>
<sequence>MSASNDLLLMDMNNSASTMESTPGLSEFALLVLREICSQEWVLERCLETPEELCREGMLLDDMLSPKQAQRLLHMICYPERAASLDPNTMDYKAIITHILENLDQWTLRMSWLDMQLMYQQFASIANKGNSSVELNHWLDTVAKAVVDIFQVHPNTKPSEKNKIKAESMWLVAPLISKLPSAIQGRVLKAA</sequence>
<organism evidence="1 2">
    <name type="scientific">Diaphorina citri</name>
    <name type="common">Asian citrus psyllid</name>
    <dbReference type="NCBI Taxonomy" id="121845"/>
    <lineage>
        <taxon>Eukaryota</taxon>
        <taxon>Metazoa</taxon>
        <taxon>Ecdysozoa</taxon>
        <taxon>Arthropoda</taxon>
        <taxon>Hexapoda</taxon>
        <taxon>Insecta</taxon>
        <taxon>Pterygota</taxon>
        <taxon>Neoptera</taxon>
        <taxon>Paraneoptera</taxon>
        <taxon>Hemiptera</taxon>
        <taxon>Sternorrhyncha</taxon>
        <taxon>Psylloidea</taxon>
        <taxon>Psyllidae</taxon>
        <taxon>Diaphorininae</taxon>
        <taxon>Diaphorina</taxon>
    </lineage>
</organism>
<feature type="non-terminal residue" evidence="2">
    <location>
        <position position="191"/>
    </location>
</feature>
<dbReference type="AlphaFoldDB" id="A0A1S3DP20"/>
<dbReference type="Proteomes" id="UP000079169">
    <property type="component" value="Unplaced"/>
</dbReference>
<accession>A0A1S3DP20</accession>
<protein>
    <submittedName>
        <fullName evidence="2">Mediator of RNA polymerase II transcription subunit 12-like</fullName>
    </submittedName>
</protein>
<dbReference type="STRING" id="121845.A0A1S3DP20"/>